<evidence type="ECO:0000313" key="2">
    <source>
        <dbReference type="EMBL" id="AOG12889.1"/>
    </source>
</evidence>
<dbReference type="Pfam" id="PF25325">
    <property type="entry name" value="EF-hand_EFHB_C"/>
    <property type="match status" value="1"/>
</dbReference>
<name>A0A1B3P5M9_EOGHI</name>
<reference evidence="2" key="1">
    <citation type="journal article" date="2016" name="BMC Genomics">
        <title>Antennal transcriptome analysis and expression profiles of odorant binding proteins in Eogystia hippophaecolus (Lepidoptera: Cossidae).</title>
        <authorList>
            <person name="Hu P."/>
            <person name="Tao J."/>
            <person name="Cui M."/>
            <person name="Gao C."/>
            <person name="Lu P."/>
            <person name="Luo Y."/>
        </authorList>
    </citation>
    <scope>NUCLEOTIDE SEQUENCE</scope>
</reference>
<organism evidence="2">
    <name type="scientific">Eogystia hippophaecolus</name>
    <name type="common">Moth</name>
    <name type="synonym">Holcocerus hippophaecolus</name>
    <dbReference type="NCBI Taxonomy" id="1206364"/>
    <lineage>
        <taxon>Eukaryota</taxon>
        <taxon>Metazoa</taxon>
        <taxon>Ecdysozoa</taxon>
        <taxon>Arthropoda</taxon>
        <taxon>Hexapoda</taxon>
        <taxon>Insecta</taxon>
        <taxon>Pterygota</taxon>
        <taxon>Neoptera</taxon>
        <taxon>Endopterygota</taxon>
        <taxon>Lepidoptera</taxon>
        <taxon>Glossata</taxon>
        <taxon>Ditrysia</taxon>
        <taxon>Cossoidea</taxon>
        <taxon>Cossidae</taxon>
        <taxon>Cossinae</taxon>
        <taxon>Eogystia</taxon>
    </lineage>
</organism>
<evidence type="ECO:0000259" key="1">
    <source>
        <dbReference type="Pfam" id="PF25325"/>
    </source>
</evidence>
<protein>
    <submittedName>
        <fullName evidence="2">Chemosensory protein</fullName>
    </submittedName>
</protein>
<sequence length="523" mass="60015">MPVDCQRSTSGGKGNLGMFIERDPKICAAGLPTAQPDYRVADSLQHYLLKDEVDALMSDTILPSLKPKPLPPLRKPIPLDTRYAGPFGYVTQLVNPPTKTKFQVLVDDLKDTSYSSYWKKPLGQTHDSVPMLPEGFDAFGTTFGKKTPFHGRFYDVVMPKIPYPDKTPTSKFPGVQLERNYCAPPYNGDLTYGYRTYVDKRGSYAKCCLTDNRTIKGTAQRTIVNSIQAKFEDEKQPRIGTVLAPNDNINYVPDGHAFGKLKPPCSLSDCLTTCEINPGKHFFRKCIAHLNSLRKYLSKRFLPTFFYGFYLNLKYLDKNHTHWLPKNIVMDFCGTKMIRFDPEFIIPLLSMWEAFDGSNIKYKTFVHIINYREPLPQIPKIPDLPAECLDFRTTYTEMVKAGQKSDALFMAGLPSGRYFDLDYPITPERCSKADRICLPQESNMKSCLNPNVLTLLHVNHRDMYAKREPHTIKKVFETSGETFTEETFNELFEEAKKYHSQGWVCYETFRRVLEEKSKTREMK</sequence>
<accession>A0A1B3P5M9</accession>
<dbReference type="InterPro" id="IPR057428">
    <property type="entry name" value="EFHB_EF-hand_C"/>
</dbReference>
<dbReference type="EMBL" id="KX655940">
    <property type="protein sequence ID" value="AOG12889.1"/>
    <property type="molecule type" value="mRNA"/>
</dbReference>
<feature type="domain" description="EFHB C-terminal EF-hand" evidence="1">
    <location>
        <begin position="445"/>
        <end position="517"/>
    </location>
</feature>
<dbReference type="AlphaFoldDB" id="A0A1B3P5M9"/>
<proteinExistence type="evidence at transcript level"/>